<sequence>MSTSRPLEIYMLPFLSFSHMIPLSEIGHLFSSAAQNVTILTTPHNASSLLKKTTDSPNFRVQTFPFPAKQVGLPDGLENFLSAKDIPTASKLYAAMTLLQADLESFMISNPPDVIVSDMFFPWTADFAAKISVPRIVFQGVCMFAQTLKHEVRKSDSPHHSVESDYELFVIPNLPHKITMTRSQLPDYIRTPNGYTQLMEQWREAELKSYGIIVNNFSELDSVYTDYYKDATGGKIKIFHVGPTSLLNSNSNNKMERGHETVVTDNDRLNWLNEKNFNSVIYVCFGSACVFPDLQLMEIACGLESCGKDFIWVVFGKDEEKDDDMIKWTPSGFYQNVIKTKRGMIVRGWAPQVLILNHPSVGGFVSHCGWNSVIEAVSCGVPMVTWPLYAEHFYNEKLLTQVYGIGVEVGAEEWNLWVDSGKKIVRREKIEEAVRKLMDGEDETVKEMRRKIEELGDVAKKAVQEGGSSHKNLMVLIEELKKLRDQ</sequence>
<dbReference type="PANTHER" id="PTHR48047:SF45">
    <property type="entry name" value="SCOPOLETIN GLUCOSYLTRANSFERASE-LIKE"/>
    <property type="match status" value="1"/>
</dbReference>
<evidence type="ECO:0000256" key="7">
    <source>
        <dbReference type="RuleBase" id="RU362057"/>
    </source>
</evidence>
<dbReference type="InterPro" id="IPR002213">
    <property type="entry name" value="UDP_glucos_trans"/>
</dbReference>
<evidence type="ECO:0000256" key="3">
    <source>
        <dbReference type="ARBA" id="ARBA00022676"/>
    </source>
</evidence>
<keyword evidence="3 6" id="KW-0328">Glycosyltransferase</keyword>
<keyword evidence="10" id="KW-1185">Reference proteome</keyword>
<keyword evidence="5" id="KW-0414">Isoprene biosynthesis</keyword>
<gene>
    <name evidence="8" type="ORF">DCAR_009015</name>
    <name evidence="9" type="ORF">DCAR_0310202</name>
</gene>
<dbReference type="Pfam" id="PF00201">
    <property type="entry name" value="UDPGT"/>
    <property type="match status" value="1"/>
</dbReference>
<comment type="similarity">
    <text evidence="2 6">Belongs to the UDP-glycosyltransferase family.</text>
</comment>
<dbReference type="GO" id="GO:0035251">
    <property type="term" value="F:UDP-glucosyltransferase activity"/>
    <property type="evidence" value="ECO:0007669"/>
    <property type="project" value="TreeGrafter"/>
</dbReference>
<proteinExistence type="inferred from homology"/>
<keyword evidence="4 6" id="KW-0808">Transferase</keyword>
<dbReference type="SUPFAM" id="SSF53756">
    <property type="entry name" value="UDP-Glycosyltransferase/glycogen phosphorylase"/>
    <property type="match status" value="1"/>
</dbReference>
<dbReference type="Gene3D" id="3.40.50.2000">
    <property type="entry name" value="Glycogen Phosphorylase B"/>
    <property type="match status" value="2"/>
</dbReference>
<dbReference type="Gramene" id="KZN00261">
    <property type="protein sequence ID" value="KZN00261"/>
    <property type="gene ID" value="DCAR_009015"/>
</dbReference>
<dbReference type="PROSITE" id="PS00375">
    <property type="entry name" value="UDPGT"/>
    <property type="match status" value="1"/>
</dbReference>
<dbReference type="Proteomes" id="UP000077755">
    <property type="component" value="Chromosome 3"/>
</dbReference>
<evidence type="ECO:0000313" key="8">
    <source>
        <dbReference type="EMBL" id="KZN00261.1"/>
    </source>
</evidence>
<protein>
    <recommendedName>
        <fullName evidence="7">Glycosyltransferase</fullName>
        <ecNumber evidence="7">2.4.1.-</ecNumber>
    </recommendedName>
</protein>
<evidence type="ECO:0000313" key="9">
    <source>
        <dbReference type="EMBL" id="WOG90955.1"/>
    </source>
</evidence>
<reference evidence="8" key="1">
    <citation type="journal article" date="2016" name="Nat. Genet.">
        <title>A high-quality carrot genome assembly provides new insights into carotenoid accumulation and asterid genome evolution.</title>
        <authorList>
            <person name="Iorizzo M."/>
            <person name="Ellison S."/>
            <person name="Senalik D."/>
            <person name="Zeng P."/>
            <person name="Satapoomin P."/>
            <person name="Huang J."/>
            <person name="Bowman M."/>
            <person name="Iovene M."/>
            <person name="Sanseverino W."/>
            <person name="Cavagnaro P."/>
            <person name="Yildiz M."/>
            <person name="Macko-Podgorni A."/>
            <person name="Moranska E."/>
            <person name="Grzebelus E."/>
            <person name="Grzebelus D."/>
            <person name="Ashrafi H."/>
            <person name="Zheng Z."/>
            <person name="Cheng S."/>
            <person name="Spooner D."/>
            <person name="Van Deynze A."/>
            <person name="Simon P."/>
        </authorList>
    </citation>
    <scope>NUCLEOTIDE SEQUENCE [LARGE SCALE GENOMIC DNA]</scope>
    <source>
        <tissue evidence="8">Leaf</tissue>
    </source>
</reference>
<dbReference type="InterPro" id="IPR035595">
    <property type="entry name" value="UDP_glycos_trans_CS"/>
</dbReference>
<accession>A0A162AFT0</accession>
<dbReference type="FunFam" id="3.40.50.2000:FF:000047">
    <property type="entry name" value="Glycosyltransferase"/>
    <property type="match status" value="1"/>
</dbReference>
<evidence type="ECO:0000256" key="5">
    <source>
        <dbReference type="ARBA" id="ARBA00023229"/>
    </source>
</evidence>
<evidence type="ECO:0000256" key="1">
    <source>
        <dbReference type="ARBA" id="ARBA00004721"/>
    </source>
</evidence>
<reference evidence="9" key="2">
    <citation type="submission" date="2022-03" db="EMBL/GenBank/DDBJ databases">
        <title>Draft title - Genomic analysis of global carrot germplasm unveils the trajectory of domestication and the origin of high carotenoid orange carrot.</title>
        <authorList>
            <person name="Iorizzo M."/>
            <person name="Ellison S."/>
            <person name="Senalik D."/>
            <person name="Macko-Podgorni A."/>
            <person name="Grzebelus D."/>
            <person name="Bostan H."/>
            <person name="Rolling W."/>
            <person name="Curaba J."/>
            <person name="Simon P."/>
        </authorList>
    </citation>
    <scope>NUCLEOTIDE SEQUENCE</scope>
    <source>
        <tissue evidence="9">Leaf</tissue>
    </source>
</reference>
<name>A0A162AFT0_DAUCS</name>
<dbReference type="EC" id="2.4.1.-" evidence="7"/>
<dbReference type="OMA" id="FTICAIH"/>
<organism evidence="8">
    <name type="scientific">Daucus carota subsp. sativus</name>
    <name type="common">Carrot</name>
    <dbReference type="NCBI Taxonomy" id="79200"/>
    <lineage>
        <taxon>Eukaryota</taxon>
        <taxon>Viridiplantae</taxon>
        <taxon>Streptophyta</taxon>
        <taxon>Embryophyta</taxon>
        <taxon>Tracheophyta</taxon>
        <taxon>Spermatophyta</taxon>
        <taxon>Magnoliopsida</taxon>
        <taxon>eudicotyledons</taxon>
        <taxon>Gunneridae</taxon>
        <taxon>Pentapetalae</taxon>
        <taxon>asterids</taxon>
        <taxon>campanulids</taxon>
        <taxon>Apiales</taxon>
        <taxon>Apiaceae</taxon>
        <taxon>Apioideae</taxon>
        <taxon>Scandiceae</taxon>
        <taxon>Daucinae</taxon>
        <taxon>Daucus</taxon>
        <taxon>Daucus sect. Daucus</taxon>
    </lineage>
</organism>
<dbReference type="CDD" id="cd03784">
    <property type="entry name" value="GT1_Gtf-like"/>
    <property type="match status" value="1"/>
</dbReference>
<evidence type="ECO:0000256" key="4">
    <source>
        <dbReference type="ARBA" id="ARBA00022679"/>
    </source>
</evidence>
<dbReference type="EMBL" id="LNRQ01000003">
    <property type="protein sequence ID" value="KZN00261.1"/>
    <property type="molecule type" value="Genomic_DNA"/>
</dbReference>
<evidence type="ECO:0000256" key="6">
    <source>
        <dbReference type="RuleBase" id="RU003718"/>
    </source>
</evidence>
<dbReference type="GO" id="GO:0016114">
    <property type="term" value="P:terpenoid biosynthetic process"/>
    <property type="evidence" value="ECO:0007669"/>
    <property type="project" value="UniProtKB-UniPathway"/>
</dbReference>
<comment type="pathway">
    <text evidence="1">Secondary metabolite biosynthesis; terpenoid biosynthesis.</text>
</comment>
<dbReference type="AlphaFoldDB" id="A0A162AFT0"/>
<dbReference type="EMBL" id="CP093345">
    <property type="protein sequence ID" value="WOG90955.1"/>
    <property type="molecule type" value="Genomic_DNA"/>
</dbReference>
<evidence type="ECO:0000256" key="2">
    <source>
        <dbReference type="ARBA" id="ARBA00009995"/>
    </source>
</evidence>
<evidence type="ECO:0000313" key="10">
    <source>
        <dbReference type="Proteomes" id="UP000077755"/>
    </source>
</evidence>
<dbReference type="PANTHER" id="PTHR48047">
    <property type="entry name" value="GLYCOSYLTRANSFERASE"/>
    <property type="match status" value="1"/>
</dbReference>
<dbReference type="UniPathway" id="UPA00213"/>